<reference evidence="1 2" key="1">
    <citation type="journal article" date="2020" name="BMC Genomics">
        <title>Intraspecific diversification of the crop wild relative Brassica cretica Lam. using demographic model selection.</title>
        <authorList>
            <person name="Kioukis A."/>
            <person name="Michalopoulou V.A."/>
            <person name="Briers L."/>
            <person name="Pirintsos S."/>
            <person name="Studholme D.J."/>
            <person name="Pavlidis P."/>
            <person name="Sarris P.F."/>
        </authorList>
    </citation>
    <scope>NUCLEOTIDE SEQUENCE [LARGE SCALE GENOMIC DNA]</scope>
    <source>
        <strain evidence="2">cv. PFS-1207/04</strain>
    </source>
</reference>
<dbReference type="Proteomes" id="UP000266723">
    <property type="component" value="Unassembled WGS sequence"/>
</dbReference>
<organism evidence="1 2">
    <name type="scientific">Brassica cretica</name>
    <name type="common">Mustard</name>
    <dbReference type="NCBI Taxonomy" id="69181"/>
    <lineage>
        <taxon>Eukaryota</taxon>
        <taxon>Viridiplantae</taxon>
        <taxon>Streptophyta</taxon>
        <taxon>Embryophyta</taxon>
        <taxon>Tracheophyta</taxon>
        <taxon>Spermatophyta</taxon>
        <taxon>Magnoliopsida</taxon>
        <taxon>eudicotyledons</taxon>
        <taxon>Gunneridae</taxon>
        <taxon>Pentapetalae</taxon>
        <taxon>rosids</taxon>
        <taxon>malvids</taxon>
        <taxon>Brassicales</taxon>
        <taxon>Brassicaceae</taxon>
        <taxon>Brassiceae</taxon>
        <taxon>Brassica</taxon>
    </lineage>
</organism>
<keyword evidence="2" id="KW-1185">Reference proteome</keyword>
<evidence type="ECO:0000313" key="1">
    <source>
        <dbReference type="EMBL" id="KAF3529864.1"/>
    </source>
</evidence>
<evidence type="ECO:0000313" key="2">
    <source>
        <dbReference type="Proteomes" id="UP000266723"/>
    </source>
</evidence>
<comment type="caution">
    <text evidence="1">The sequence shown here is derived from an EMBL/GenBank/DDBJ whole genome shotgun (WGS) entry which is preliminary data.</text>
</comment>
<proteinExistence type="predicted"/>
<dbReference type="EMBL" id="QGKV02001507">
    <property type="protein sequence ID" value="KAF3529864.1"/>
    <property type="molecule type" value="Genomic_DNA"/>
</dbReference>
<name>A0ABQ7BCB8_BRACR</name>
<protein>
    <submittedName>
        <fullName evidence="1">Uncharacterized protein</fullName>
    </submittedName>
</protein>
<gene>
    <name evidence="1" type="ORF">DY000_02041173</name>
</gene>
<accession>A0ABQ7BCB8</accession>
<sequence>MQDMSTMCIHAMTWKFFWDDDEEYFAHFPRESFVRMKLVQSVKWGWGLWHGDAFRAKRVEFISAVVSSFYSCQYTPLLKREYLCLWHIDTSTDDNMCNPCFWIKVVGLFFCDFEPISLIRDTRKW</sequence>